<comment type="caution">
    <text evidence="4">The sequence shown here is derived from an EMBL/GenBank/DDBJ whole genome shotgun (WGS) entry which is preliminary data.</text>
</comment>
<dbReference type="InterPro" id="IPR036770">
    <property type="entry name" value="Ankyrin_rpt-contain_sf"/>
</dbReference>
<keyword evidence="5" id="KW-1185">Reference proteome</keyword>
<dbReference type="Proteomes" id="UP000762676">
    <property type="component" value="Unassembled WGS sequence"/>
</dbReference>
<accession>A0AAV4FFP9</accession>
<dbReference type="SMART" id="SM00248">
    <property type="entry name" value="ANK"/>
    <property type="match status" value="3"/>
</dbReference>
<proteinExistence type="predicted"/>
<evidence type="ECO:0000259" key="3">
    <source>
        <dbReference type="Pfam" id="PF15487"/>
    </source>
</evidence>
<feature type="compositionally biased region" description="Basic residues" evidence="2">
    <location>
        <begin position="122"/>
        <end position="131"/>
    </location>
</feature>
<dbReference type="PANTHER" id="PTHR31980">
    <property type="entry name" value="PROTEIN FAM220A"/>
    <property type="match status" value="1"/>
</dbReference>
<name>A0AAV4FFP9_9GAST</name>
<dbReference type="PROSITE" id="PS50088">
    <property type="entry name" value="ANK_REPEAT"/>
    <property type="match status" value="1"/>
</dbReference>
<dbReference type="PROSITE" id="PS50297">
    <property type="entry name" value="ANK_REP_REGION"/>
    <property type="match status" value="1"/>
</dbReference>
<dbReference type="InterPro" id="IPR029155">
    <property type="entry name" value="SIPAR"/>
</dbReference>
<dbReference type="EMBL" id="BMAT01007806">
    <property type="protein sequence ID" value="GFR71700.1"/>
    <property type="molecule type" value="Genomic_DNA"/>
</dbReference>
<evidence type="ECO:0000256" key="1">
    <source>
        <dbReference type="PROSITE-ProRule" id="PRU00023"/>
    </source>
</evidence>
<evidence type="ECO:0000313" key="5">
    <source>
        <dbReference type="Proteomes" id="UP000762676"/>
    </source>
</evidence>
<sequence>MSRGVRDLRDLICVSRLTFHESDDEALSETGAQIRRELSSVSLSSLSTDSKTPRGGPTSARVISPDSGFVTNGSPGAGGTPVVNSSSSTKEEADSFFITSSSVPPSPVQQVPSTTQATFVRSTKKKRRKKSGLSAEPTRHELPGPSPLPPVEKIAGTEILREQELLEAKPSYERAKSARNSRTKTRVNFDDMLTYMDATIVANWLTRANSAIEEVTSYCSKGDNFVQFAHFWLSSFPDIQKKDIFSMEYDFLIEELKLAFAVGREDRKVVRGDLVDLCAAVFKEYPQKLLGGKAPHIFLDYLDILSSEKHVEYKKLLSDVRCATTNRQYAQWLLAIRSFALVSVWSSVINFYRNLTGNGATQGMPILSLSSSEESVPNRRMLQAIRLGYIDVIHYLLLNGHVSSTYSDSHKKTWVFMSVMYNQAAVLKYLLTKVHPAINVNQPADTGNTALHAASNGGNLALVETLCGFDGIDINCVNPQCENATPLHLSVMHGHEEICACLLKHGADPNLKMGDTSVTTLARDFNHSKILNLLSGSGR</sequence>
<dbReference type="Pfam" id="PF12796">
    <property type="entry name" value="Ank_2"/>
    <property type="match status" value="1"/>
</dbReference>
<dbReference type="SUPFAM" id="SSF48403">
    <property type="entry name" value="Ankyrin repeat"/>
    <property type="match status" value="1"/>
</dbReference>
<dbReference type="AlphaFoldDB" id="A0AAV4FFP9"/>
<dbReference type="Gene3D" id="1.25.40.20">
    <property type="entry name" value="Ankyrin repeat-containing domain"/>
    <property type="match status" value="1"/>
</dbReference>
<keyword evidence="1" id="KW-0040">ANK repeat</keyword>
<dbReference type="PRINTS" id="PR01415">
    <property type="entry name" value="ANKYRIN"/>
</dbReference>
<gene>
    <name evidence="4" type="ORF">ElyMa_003820000</name>
</gene>
<feature type="domain" description="SIPAR" evidence="3">
    <location>
        <begin position="6"/>
        <end position="342"/>
    </location>
</feature>
<evidence type="ECO:0000313" key="4">
    <source>
        <dbReference type="EMBL" id="GFR71700.1"/>
    </source>
</evidence>
<reference evidence="4 5" key="1">
    <citation type="journal article" date="2021" name="Elife">
        <title>Chloroplast acquisition without the gene transfer in kleptoplastic sea slugs, Plakobranchus ocellatus.</title>
        <authorList>
            <person name="Maeda T."/>
            <person name="Takahashi S."/>
            <person name="Yoshida T."/>
            <person name="Shimamura S."/>
            <person name="Takaki Y."/>
            <person name="Nagai Y."/>
            <person name="Toyoda A."/>
            <person name="Suzuki Y."/>
            <person name="Arimoto A."/>
            <person name="Ishii H."/>
            <person name="Satoh N."/>
            <person name="Nishiyama T."/>
            <person name="Hasebe M."/>
            <person name="Maruyama T."/>
            <person name="Minagawa J."/>
            <person name="Obokata J."/>
            <person name="Shigenobu S."/>
        </authorList>
    </citation>
    <scope>NUCLEOTIDE SEQUENCE [LARGE SCALE GENOMIC DNA]</scope>
</reference>
<dbReference type="PANTHER" id="PTHR31980:SF1">
    <property type="entry name" value="PROTEIN FAM220A"/>
    <property type="match status" value="1"/>
</dbReference>
<feature type="region of interest" description="Disordered" evidence="2">
    <location>
        <begin position="39"/>
        <end position="151"/>
    </location>
</feature>
<dbReference type="Pfam" id="PF15487">
    <property type="entry name" value="FAM220"/>
    <property type="match status" value="1"/>
</dbReference>
<evidence type="ECO:0000256" key="2">
    <source>
        <dbReference type="SAM" id="MobiDB-lite"/>
    </source>
</evidence>
<protein>
    <submittedName>
        <fullName evidence="4">Caskin-1</fullName>
    </submittedName>
</protein>
<feature type="compositionally biased region" description="Low complexity" evidence="2">
    <location>
        <begin position="99"/>
        <end position="116"/>
    </location>
</feature>
<organism evidence="4 5">
    <name type="scientific">Elysia marginata</name>
    <dbReference type="NCBI Taxonomy" id="1093978"/>
    <lineage>
        <taxon>Eukaryota</taxon>
        <taxon>Metazoa</taxon>
        <taxon>Spiralia</taxon>
        <taxon>Lophotrochozoa</taxon>
        <taxon>Mollusca</taxon>
        <taxon>Gastropoda</taxon>
        <taxon>Heterobranchia</taxon>
        <taxon>Euthyneura</taxon>
        <taxon>Panpulmonata</taxon>
        <taxon>Sacoglossa</taxon>
        <taxon>Placobranchoidea</taxon>
        <taxon>Plakobranchidae</taxon>
        <taxon>Elysia</taxon>
    </lineage>
</organism>
<feature type="repeat" description="ANK" evidence="1">
    <location>
        <begin position="482"/>
        <end position="514"/>
    </location>
</feature>
<dbReference type="InterPro" id="IPR002110">
    <property type="entry name" value="Ankyrin_rpt"/>
</dbReference>
<dbReference type="InterPro" id="IPR040355">
    <property type="entry name" value="FAM220A"/>
</dbReference>